<proteinExistence type="predicted"/>
<accession>A0AAF0PQM7</accession>
<sequence>VSFGYRHLPHRNYRQPTSTAAAVISTSVEASTVVVDLYGSLILINFILFCARGGCNRTLVNYSEYLYYRYCKLISRQNGLMNICPPS</sequence>
<evidence type="ECO:0000313" key="2">
    <source>
        <dbReference type="Proteomes" id="UP001234989"/>
    </source>
</evidence>
<name>A0AAF0PQM7_SOLVR</name>
<organism evidence="1 2">
    <name type="scientific">Solanum verrucosum</name>
    <dbReference type="NCBI Taxonomy" id="315347"/>
    <lineage>
        <taxon>Eukaryota</taxon>
        <taxon>Viridiplantae</taxon>
        <taxon>Streptophyta</taxon>
        <taxon>Embryophyta</taxon>
        <taxon>Tracheophyta</taxon>
        <taxon>Spermatophyta</taxon>
        <taxon>Magnoliopsida</taxon>
        <taxon>eudicotyledons</taxon>
        <taxon>Gunneridae</taxon>
        <taxon>Pentapetalae</taxon>
        <taxon>asterids</taxon>
        <taxon>lamiids</taxon>
        <taxon>Solanales</taxon>
        <taxon>Solanaceae</taxon>
        <taxon>Solanoideae</taxon>
        <taxon>Solaneae</taxon>
        <taxon>Solanum</taxon>
    </lineage>
</organism>
<feature type="non-terminal residue" evidence="1">
    <location>
        <position position="1"/>
    </location>
</feature>
<keyword evidence="2" id="KW-1185">Reference proteome</keyword>
<reference evidence="1" key="1">
    <citation type="submission" date="2023-08" db="EMBL/GenBank/DDBJ databases">
        <title>A de novo genome assembly of Solanum verrucosum Schlechtendal, a Mexican diploid species geographically isolated from the other diploid A-genome species in potato relatives.</title>
        <authorList>
            <person name="Hosaka K."/>
        </authorList>
    </citation>
    <scope>NUCLEOTIDE SEQUENCE</scope>
    <source>
        <tissue evidence="1">Young leaves</tissue>
    </source>
</reference>
<evidence type="ECO:0000313" key="1">
    <source>
        <dbReference type="EMBL" id="WMV07031.1"/>
    </source>
</evidence>
<gene>
    <name evidence="1" type="ORF">MTR67_000416</name>
</gene>
<dbReference type="EMBL" id="CP133612">
    <property type="protein sequence ID" value="WMV07031.1"/>
    <property type="molecule type" value="Genomic_DNA"/>
</dbReference>
<protein>
    <submittedName>
        <fullName evidence="1">Uncharacterized protein</fullName>
    </submittedName>
</protein>
<dbReference type="AlphaFoldDB" id="A0AAF0PQM7"/>
<dbReference type="Proteomes" id="UP001234989">
    <property type="component" value="Chromosome 1"/>
</dbReference>